<comment type="caution">
    <text evidence="4">The sequence shown here is derived from an EMBL/GenBank/DDBJ whole genome shotgun (WGS) entry which is preliminary data.</text>
</comment>
<dbReference type="InterPro" id="IPR006860">
    <property type="entry name" value="FecR"/>
</dbReference>
<feature type="domain" description="Protein FecR C-terminal" evidence="3">
    <location>
        <begin position="259"/>
        <end position="327"/>
    </location>
</feature>
<accession>A0AAP2DKB6</accession>
<dbReference type="PANTHER" id="PTHR30273">
    <property type="entry name" value="PERIPLASMIC SIGNAL SENSOR AND SIGMA FACTOR ACTIVATOR FECR-RELATED"/>
    <property type="match status" value="1"/>
</dbReference>
<dbReference type="RefSeq" id="WP_254163798.1">
    <property type="nucleotide sequence ID" value="NZ_JAHESF010000012.1"/>
</dbReference>
<sequence>MTNDFKVLLQRFLDQTITPEEDAEFRKLLNSGLYDEYWGNELFGSLVSEPQIILGKDEEALERVYRNALKARAEATLSPEVELVVVDRKRVLKRWLAVAAMISIVLVPVVWLSIGSTETSEKLTEIKGPARFQLPDKSSVLLDNNTILTYNEATFGKGIREVALTGQAFFKVTHDATAPFVVRSEEMTTTVLGTSFNVNSRPQKDKRVTVSEGKVEVKDADDRRAYITPGQQIMLSAGHDPLKHEVNIDTVLAWKGKFILFDKISLGEVAQRLEERFNVAVKFSDEALKSIIIEASFVKDEDMEISNVLTVVCTTANIDFMLNEQTVMFSAKAHASL</sequence>
<dbReference type="PIRSF" id="PIRSF018266">
    <property type="entry name" value="FecR"/>
    <property type="match status" value="1"/>
</dbReference>
<dbReference type="Gene3D" id="3.55.50.30">
    <property type="match status" value="1"/>
</dbReference>
<keyword evidence="1" id="KW-0812">Transmembrane</keyword>
<evidence type="ECO:0000256" key="1">
    <source>
        <dbReference type="SAM" id="Phobius"/>
    </source>
</evidence>
<organism evidence="4 5">
    <name type="scientific">Chryseosolibacter histidini</name>
    <dbReference type="NCBI Taxonomy" id="2782349"/>
    <lineage>
        <taxon>Bacteria</taxon>
        <taxon>Pseudomonadati</taxon>
        <taxon>Bacteroidota</taxon>
        <taxon>Cytophagia</taxon>
        <taxon>Cytophagales</taxon>
        <taxon>Chryseotaleaceae</taxon>
        <taxon>Chryseosolibacter</taxon>
    </lineage>
</organism>
<gene>
    <name evidence="4" type="ORF">KK083_13615</name>
</gene>
<name>A0AAP2DKB6_9BACT</name>
<dbReference type="PANTHER" id="PTHR30273:SF2">
    <property type="entry name" value="PROTEIN FECR"/>
    <property type="match status" value="1"/>
</dbReference>
<keyword evidence="1" id="KW-1133">Transmembrane helix</keyword>
<dbReference type="Proteomes" id="UP001319200">
    <property type="component" value="Unassembled WGS sequence"/>
</dbReference>
<proteinExistence type="predicted"/>
<feature type="transmembrane region" description="Helical" evidence="1">
    <location>
        <begin position="95"/>
        <end position="114"/>
    </location>
</feature>
<dbReference type="GO" id="GO:0016989">
    <property type="term" value="F:sigma factor antagonist activity"/>
    <property type="evidence" value="ECO:0007669"/>
    <property type="project" value="TreeGrafter"/>
</dbReference>
<evidence type="ECO:0000259" key="3">
    <source>
        <dbReference type="Pfam" id="PF16344"/>
    </source>
</evidence>
<protein>
    <submittedName>
        <fullName evidence="4">FecR domain-containing protein</fullName>
    </submittedName>
</protein>
<dbReference type="Gene3D" id="2.60.120.1440">
    <property type="match status" value="1"/>
</dbReference>
<dbReference type="Pfam" id="PF16344">
    <property type="entry name" value="FecR_C"/>
    <property type="match status" value="1"/>
</dbReference>
<dbReference type="AlphaFoldDB" id="A0AAP2DKB6"/>
<dbReference type="EMBL" id="JAHESF010000012">
    <property type="protein sequence ID" value="MBT1697925.1"/>
    <property type="molecule type" value="Genomic_DNA"/>
</dbReference>
<feature type="domain" description="FecR protein" evidence="2">
    <location>
        <begin position="125"/>
        <end position="216"/>
    </location>
</feature>
<keyword evidence="5" id="KW-1185">Reference proteome</keyword>
<evidence type="ECO:0000313" key="4">
    <source>
        <dbReference type="EMBL" id="MBT1697925.1"/>
    </source>
</evidence>
<dbReference type="InterPro" id="IPR012373">
    <property type="entry name" value="Ferrdict_sens_TM"/>
</dbReference>
<keyword evidence="1" id="KW-0472">Membrane</keyword>
<reference evidence="4 5" key="1">
    <citation type="submission" date="2021-05" db="EMBL/GenBank/DDBJ databases">
        <title>A Polyphasic approach of four new species of the genus Ohtaekwangia: Ohtaekwangia histidinii sp. nov., Ohtaekwangia cretensis sp. nov., Ohtaekwangia indiensis sp. nov., Ohtaekwangia reichenbachii sp. nov. from diverse environment.</title>
        <authorList>
            <person name="Octaviana S."/>
        </authorList>
    </citation>
    <scope>NUCLEOTIDE SEQUENCE [LARGE SCALE GENOMIC DNA]</scope>
    <source>
        <strain evidence="4 5">PWU4</strain>
    </source>
</reference>
<dbReference type="Pfam" id="PF04773">
    <property type="entry name" value="FecR"/>
    <property type="match status" value="1"/>
</dbReference>
<evidence type="ECO:0000313" key="5">
    <source>
        <dbReference type="Proteomes" id="UP001319200"/>
    </source>
</evidence>
<dbReference type="InterPro" id="IPR032508">
    <property type="entry name" value="FecR_C"/>
</dbReference>
<evidence type="ECO:0000259" key="2">
    <source>
        <dbReference type="Pfam" id="PF04773"/>
    </source>
</evidence>